<comment type="caution">
    <text evidence="1">The sequence shown here is derived from an EMBL/GenBank/DDBJ whole genome shotgun (WGS) entry which is preliminary data.</text>
</comment>
<keyword evidence="2" id="KW-1185">Reference proteome</keyword>
<proteinExistence type="predicted"/>
<protein>
    <submittedName>
        <fullName evidence="1">Uncharacterized protein</fullName>
    </submittedName>
</protein>
<reference evidence="1 2" key="1">
    <citation type="journal article" date="2021" name="Elife">
        <title>Chloroplast acquisition without the gene transfer in kleptoplastic sea slugs, Plakobranchus ocellatus.</title>
        <authorList>
            <person name="Maeda T."/>
            <person name="Takahashi S."/>
            <person name="Yoshida T."/>
            <person name="Shimamura S."/>
            <person name="Takaki Y."/>
            <person name="Nagai Y."/>
            <person name="Toyoda A."/>
            <person name="Suzuki Y."/>
            <person name="Arimoto A."/>
            <person name="Ishii H."/>
            <person name="Satoh N."/>
            <person name="Nishiyama T."/>
            <person name="Hasebe M."/>
            <person name="Maruyama T."/>
            <person name="Minagawa J."/>
            <person name="Obokata J."/>
            <person name="Shigenobu S."/>
        </authorList>
    </citation>
    <scope>NUCLEOTIDE SEQUENCE [LARGE SCALE GENOMIC DNA]</scope>
</reference>
<evidence type="ECO:0000313" key="2">
    <source>
        <dbReference type="Proteomes" id="UP000735302"/>
    </source>
</evidence>
<dbReference type="AlphaFoldDB" id="A0AAV4B075"/>
<evidence type="ECO:0000313" key="1">
    <source>
        <dbReference type="EMBL" id="GFO13926.1"/>
    </source>
</evidence>
<gene>
    <name evidence="1" type="ORF">PoB_004043100</name>
</gene>
<name>A0AAV4B075_9GAST</name>
<dbReference type="EMBL" id="BLXT01004521">
    <property type="protein sequence ID" value="GFO13926.1"/>
    <property type="molecule type" value="Genomic_DNA"/>
</dbReference>
<organism evidence="1 2">
    <name type="scientific">Plakobranchus ocellatus</name>
    <dbReference type="NCBI Taxonomy" id="259542"/>
    <lineage>
        <taxon>Eukaryota</taxon>
        <taxon>Metazoa</taxon>
        <taxon>Spiralia</taxon>
        <taxon>Lophotrochozoa</taxon>
        <taxon>Mollusca</taxon>
        <taxon>Gastropoda</taxon>
        <taxon>Heterobranchia</taxon>
        <taxon>Euthyneura</taxon>
        <taxon>Panpulmonata</taxon>
        <taxon>Sacoglossa</taxon>
        <taxon>Placobranchoidea</taxon>
        <taxon>Plakobranchidae</taxon>
        <taxon>Plakobranchus</taxon>
    </lineage>
</organism>
<dbReference type="Proteomes" id="UP000735302">
    <property type="component" value="Unassembled WGS sequence"/>
</dbReference>
<sequence length="96" mass="10637">MHCSFKSAGRDGVIGAQRIGALWRLYPRSPDMHAILLANGLALHKMTITIAAQNPFLIREADGQDIPRTRLTISDVPVSYSNKAIESALIRKRLKL</sequence>
<accession>A0AAV4B075</accession>